<proteinExistence type="inferred from homology"/>
<comment type="subcellular location">
    <subcellularLocation>
        <location evidence="3">Nucleus</location>
    </subcellularLocation>
</comment>
<organism evidence="7 8">
    <name type="scientific">Entamoeba histolytica</name>
    <dbReference type="NCBI Taxonomy" id="5759"/>
    <lineage>
        <taxon>Eukaryota</taxon>
        <taxon>Amoebozoa</taxon>
        <taxon>Evosea</taxon>
        <taxon>Archamoebae</taxon>
        <taxon>Mastigamoebida</taxon>
        <taxon>Entamoebidae</taxon>
        <taxon>Entamoeba</taxon>
    </lineage>
</organism>
<evidence type="ECO:0000256" key="2">
    <source>
        <dbReference type="ARBA" id="ARBA00023125"/>
    </source>
</evidence>
<dbReference type="Proteomes" id="UP000078387">
    <property type="component" value="Unassembled WGS sequence"/>
</dbReference>
<comment type="similarity">
    <text evidence="1 4">Belongs to the PCNA family.</text>
</comment>
<reference evidence="7 8" key="1">
    <citation type="submission" date="2016-05" db="EMBL/GenBank/DDBJ databases">
        <title>First whole genome sequencing of Entamoeba histolytica HM1:IMSS-clone-6.</title>
        <authorList>
            <person name="Mukherjee Avik.K."/>
            <person name="Izumyama S."/>
            <person name="Nakada-Tsukui K."/>
            <person name="Nozaki T."/>
        </authorList>
    </citation>
    <scope>NUCLEOTIDE SEQUENCE [LARGE SCALE GENOMIC DNA]</scope>
    <source>
        <strain evidence="7 8">HM1:IMSS clone 6</strain>
    </source>
</reference>
<feature type="domain" description="Proliferating cell nuclear antigen PCNA C-terminal" evidence="6">
    <location>
        <begin position="129"/>
        <end position="253"/>
    </location>
</feature>
<comment type="caution">
    <text evidence="7">The sequence shown here is derived from an EMBL/GenBank/DDBJ whole genome shotgun (WGS) entry which is preliminary data.</text>
</comment>
<evidence type="ECO:0000256" key="1">
    <source>
        <dbReference type="ARBA" id="ARBA00010462"/>
    </source>
</evidence>
<dbReference type="InterPro" id="IPR000730">
    <property type="entry name" value="Pr_cel_nuc_antig"/>
</dbReference>
<dbReference type="AlphaFoldDB" id="A0A5K1UJ55"/>
<dbReference type="PRINTS" id="PR00339">
    <property type="entry name" value="PCNACYCLIN"/>
</dbReference>
<keyword evidence="4" id="KW-0235">DNA replication</keyword>
<evidence type="ECO:0000313" key="8">
    <source>
        <dbReference type="Proteomes" id="UP000078387"/>
    </source>
</evidence>
<dbReference type="CDD" id="cd00577">
    <property type="entry name" value="PCNA"/>
    <property type="match status" value="1"/>
</dbReference>
<evidence type="ECO:0000259" key="6">
    <source>
        <dbReference type="Pfam" id="PF02747"/>
    </source>
</evidence>
<dbReference type="PANTHER" id="PTHR11352:SF0">
    <property type="entry name" value="PROLIFERATING CELL NUCLEAR ANTIGEN"/>
    <property type="match status" value="1"/>
</dbReference>
<dbReference type="SUPFAM" id="SSF55979">
    <property type="entry name" value="DNA clamp"/>
    <property type="match status" value="2"/>
</dbReference>
<dbReference type="VEuPathDB" id="AmoebaDB:EHI8A_105390"/>
<evidence type="ECO:0000259" key="5">
    <source>
        <dbReference type="Pfam" id="PF00705"/>
    </source>
</evidence>
<protein>
    <recommendedName>
        <fullName evidence="3">DNA sliding clamp PCNA</fullName>
    </recommendedName>
</protein>
<dbReference type="VEuPathDB" id="AmoebaDB:EHI5A_128490"/>
<dbReference type="GO" id="GO:0030337">
    <property type="term" value="F:DNA polymerase processivity factor activity"/>
    <property type="evidence" value="ECO:0007669"/>
    <property type="project" value="InterPro"/>
</dbReference>
<dbReference type="GO" id="GO:0006298">
    <property type="term" value="P:mismatch repair"/>
    <property type="evidence" value="ECO:0007669"/>
    <property type="project" value="TreeGrafter"/>
</dbReference>
<dbReference type="Gene3D" id="3.70.10.10">
    <property type="match status" value="1"/>
</dbReference>
<dbReference type="FunFam" id="3.70.10.10:FF:000032">
    <property type="entry name" value="Proliferating cell nuclear antigen"/>
    <property type="match status" value="1"/>
</dbReference>
<keyword evidence="3" id="KW-0539">Nucleus</keyword>
<gene>
    <name evidence="7" type="ORF">CL6EHI_128450</name>
</gene>
<dbReference type="HAMAP" id="MF_00317">
    <property type="entry name" value="DNApol_clamp_arch"/>
    <property type="match status" value="1"/>
</dbReference>
<name>A0A5K1UJ55_ENTHI</name>
<dbReference type="Pfam" id="PF02747">
    <property type="entry name" value="PCNA_C"/>
    <property type="match status" value="1"/>
</dbReference>
<evidence type="ECO:0000313" key="7">
    <source>
        <dbReference type="EMBL" id="GAT98460.1"/>
    </source>
</evidence>
<dbReference type="VEuPathDB" id="AmoebaDB:KM1_148580"/>
<feature type="domain" description="Proliferating cell nuclear antigen PCNA N-terminal" evidence="5">
    <location>
        <begin position="4"/>
        <end position="125"/>
    </location>
</feature>
<evidence type="ECO:0000256" key="3">
    <source>
        <dbReference type="RuleBase" id="RU000641"/>
    </source>
</evidence>
<comment type="function">
    <text evidence="3">This protein is an auxiliary protein of DNA polymerase delta and is involved in the control of eukaryotic DNA replication by increasing the polymerase's processivity during elongation of the leading strand.</text>
</comment>
<evidence type="ECO:0000256" key="4">
    <source>
        <dbReference type="RuleBase" id="RU003671"/>
    </source>
</evidence>
<dbReference type="Pfam" id="PF00705">
    <property type="entry name" value="PCNA_N"/>
    <property type="match status" value="1"/>
</dbReference>
<sequence>MCAFHAKFKEAALFKRVVESLKSTIDKTNFDCSDAGIAVQCMDNSHVSLVSLLIETDAFDEFQCLKPITLGINLTHLSKILKALDNDCGLILDVKKVDDAVLSITSEGTNKTMKFGLNLVDIEAESVEIPELQSDAIITLSSAEFLKITKDFSALGDDSITIGCTKNEVTLTTKGAMCETCMTLSALENVDSNGLQIEHNKDVTASFALKQISEFAKSAPLADNVKLSLSGQAPLIMEFKGEACVLKFYLAPKFDEEDEPQE</sequence>
<dbReference type="VEuPathDB" id="AmoebaDB:EHI7A_099110"/>
<dbReference type="VEuPathDB" id="AmoebaDB:EHI_128450"/>
<dbReference type="GO" id="GO:0006272">
    <property type="term" value="P:leading strand elongation"/>
    <property type="evidence" value="ECO:0007669"/>
    <property type="project" value="TreeGrafter"/>
</dbReference>
<dbReference type="EMBL" id="BDEQ01000001">
    <property type="protein sequence ID" value="GAT98460.1"/>
    <property type="molecule type" value="Genomic_DNA"/>
</dbReference>
<dbReference type="NCBIfam" id="TIGR00590">
    <property type="entry name" value="pcna"/>
    <property type="match status" value="1"/>
</dbReference>
<dbReference type="GO" id="GO:0003677">
    <property type="term" value="F:DNA binding"/>
    <property type="evidence" value="ECO:0007669"/>
    <property type="project" value="UniProtKB-KW"/>
</dbReference>
<dbReference type="PANTHER" id="PTHR11352">
    <property type="entry name" value="PROLIFERATING CELL NUCLEAR ANTIGEN"/>
    <property type="match status" value="1"/>
</dbReference>
<dbReference type="InterPro" id="IPR046938">
    <property type="entry name" value="DNA_clamp_sf"/>
</dbReference>
<dbReference type="SMR" id="A0A5K1UJ55"/>
<dbReference type="InterPro" id="IPR022649">
    <property type="entry name" value="Pr_cel_nuc_antig_C"/>
</dbReference>
<dbReference type="InterPro" id="IPR022648">
    <property type="entry name" value="Pr_cel_nuc_antig_N"/>
</dbReference>
<accession>A0A5K1UJ55</accession>
<keyword evidence="2 4" id="KW-0238">DNA-binding</keyword>
<dbReference type="GO" id="GO:0019985">
    <property type="term" value="P:translesion synthesis"/>
    <property type="evidence" value="ECO:0007669"/>
    <property type="project" value="TreeGrafter"/>
</dbReference>
<dbReference type="OMA" id="EMKLINM"/>
<dbReference type="GO" id="GO:0043626">
    <property type="term" value="C:PCNA complex"/>
    <property type="evidence" value="ECO:0007669"/>
    <property type="project" value="TreeGrafter"/>
</dbReference>
<dbReference type="GO" id="GO:0006275">
    <property type="term" value="P:regulation of DNA replication"/>
    <property type="evidence" value="ECO:0007669"/>
    <property type="project" value="InterPro"/>
</dbReference>